<name>A0A5B8V240_9SPHI</name>
<proteinExistence type="predicted"/>
<protein>
    <submittedName>
        <fullName evidence="2">Uncharacterized protein</fullName>
    </submittedName>
</protein>
<accession>A0A5B8V240</accession>
<reference evidence="2 3" key="1">
    <citation type="journal article" date="2017" name="Curr. Microbiol.">
        <title>Mucilaginibacter ginsenosidivorans sp. nov., Isolated from Soil of Ginseng Field.</title>
        <authorList>
            <person name="Kim M.M."/>
            <person name="Siddiqi M.Z."/>
            <person name="Im W.T."/>
        </authorList>
    </citation>
    <scope>NUCLEOTIDE SEQUENCE [LARGE SCALE GENOMIC DNA]</scope>
    <source>
        <strain evidence="2 3">Gsoil 3017</strain>
    </source>
</reference>
<evidence type="ECO:0000313" key="3">
    <source>
        <dbReference type="Proteomes" id="UP000321479"/>
    </source>
</evidence>
<dbReference type="RefSeq" id="WP_147033966.1">
    <property type="nucleotide sequence ID" value="NZ_CP042436.1"/>
</dbReference>
<dbReference type="OrthoDB" id="799200at2"/>
<dbReference type="EMBL" id="CP042436">
    <property type="protein sequence ID" value="QEC65135.1"/>
    <property type="molecule type" value="Genomic_DNA"/>
</dbReference>
<dbReference type="Proteomes" id="UP000321479">
    <property type="component" value="Chromosome"/>
</dbReference>
<keyword evidence="3" id="KW-1185">Reference proteome</keyword>
<organism evidence="2 3">
    <name type="scientific">Mucilaginibacter ginsenosidivorans</name>
    <dbReference type="NCBI Taxonomy" id="398053"/>
    <lineage>
        <taxon>Bacteria</taxon>
        <taxon>Pseudomonadati</taxon>
        <taxon>Bacteroidota</taxon>
        <taxon>Sphingobacteriia</taxon>
        <taxon>Sphingobacteriales</taxon>
        <taxon>Sphingobacteriaceae</taxon>
        <taxon>Mucilaginibacter</taxon>
    </lineage>
</organism>
<keyword evidence="1" id="KW-0472">Membrane</keyword>
<evidence type="ECO:0000256" key="1">
    <source>
        <dbReference type="SAM" id="Phobius"/>
    </source>
</evidence>
<dbReference type="KEGG" id="mgin:FRZ54_22035"/>
<sequence>MQKIKTFRLIISIAALVFVAKPFAGFGTLGREFKPIVSHNILVKSFTKRKPESLEDADERLQAIHMVLTNPLMLLLPAISFFLSLLLPSVAWDRSRLTEQAARCMLLPAQPAYLLAGKLTI</sequence>
<dbReference type="AlphaFoldDB" id="A0A5B8V240"/>
<gene>
    <name evidence="2" type="ORF">FRZ54_22035</name>
</gene>
<keyword evidence="1" id="KW-1133">Transmembrane helix</keyword>
<keyword evidence="1" id="KW-0812">Transmembrane</keyword>
<evidence type="ECO:0000313" key="2">
    <source>
        <dbReference type="EMBL" id="QEC65135.1"/>
    </source>
</evidence>
<feature type="transmembrane region" description="Helical" evidence="1">
    <location>
        <begin position="63"/>
        <end position="87"/>
    </location>
</feature>